<comment type="caution">
    <text evidence="1">The sequence shown here is derived from an EMBL/GenBank/DDBJ whole genome shotgun (WGS) entry which is preliminary data.</text>
</comment>
<accession>A0A9J6FXV7</accession>
<dbReference type="EMBL" id="JABSTR010000004">
    <property type="protein sequence ID" value="KAH9367169.1"/>
    <property type="molecule type" value="Genomic_DNA"/>
</dbReference>
<dbReference type="VEuPathDB" id="VectorBase:HLOH_050027"/>
<reference evidence="1 2" key="1">
    <citation type="journal article" date="2020" name="Cell">
        <title>Large-Scale Comparative Analyses of Tick Genomes Elucidate Their Genetic Diversity and Vector Capacities.</title>
        <authorList>
            <consortium name="Tick Genome and Microbiome Consortium (TIGMIC)"/>
            <person name="Jia N."/>
            <person name="Wang J."/>
            <person name="Shi W."/>
            <person name="Du L."/>
            <person name="Sun Y."/>
            <person name="Zhan W."/>
            <person name="Jiang J.F."/>
            <person name="Wang Q."/>
            <person name="Zhang B."/>
            <person name="Ji P."/>
            <person name="Bell-Sakyi L."/>
            <person name="Cui X.M."/>
            <person name="Yuan T.T."/>
            <person name="Jiang B.G."/>
            <person name="Yang W.F."/>
            <person name="Lam T.T."/>
            <person name="Chang Q.C."/>
            <person name="Ding S.J."/>
            <person name="Wang X.J."/>
            <person name="Zhu J.G."/>
            <person name="Ruan X.D."/>
            <person name="Zhao L."/>
            <person name="Wei J.T."/>
            <person name="Ye R.Z."/>
            <person name="Que T.C."/>
            <person name="Du C.H."/>
            <person name="Zhou Y.H."/>
            <person name="Cheng J.X."/>
            <person name="Dai P.F."/>
            <person name="Guo W.B."/>
            <person name="Han X.H."/>
            <person name="Huang E.J."/>
            <person name="Li L.F."/>
            <person name="Wei W."/>
            <person name="Gao Y.C."/>
            <person name="Liu J.Z."/>
            <person name="Shao H.Z."/>
            <person name="Wang X."/>
            <person name="Wang C.C."/>
            <person name="Yang T.C."/>
            <person name="Huo Q.B."/>
            <person name="Li W."/>
            <person name="Chen H.Y."/>
            <person name="Chen S.E."/>
            <person name="Zhou L.G."/>
            <person name="Ni X.B."/>
            <person name="Tian J.H."/>
            <person name="Sheng Y."/>
            <person name="Liu T."/>
            <person name="Pan Y.S."/>
            <person name="Xia L.Y."/>
            <person name="Li J."/>
            <person name="Zhao F."/>
            <person name="Cao W.C."/>
        </authorList>
    </citation>
    <scope>NUCLEOTIDE SEQUENCE [LARGE SCALE GENOMIC DNA]</scope>
    <source>
        <strain evidence="1">HaeL-2018</strain>
    </source>
</reference>
<dbReference type="AlphaFoldDB" id="A0A9J6FXV7"/>
<sequence length="125" mass="13764">MEFVYPARERIEQHIDSINFSCTPSGARRDFPLPQDLVLGPNCGEIWSRDRALRRAPADGYGHSGRVRFAFGGLLDLQHPVCPKDKADLSAFLDDARPTTDRANGFGHKSSNCNTGGATCVRMSK</sequence>
<dbReference type="Proteomes" id="UP000821853">
    <property type="component" value="Chromosome 2"/>
</dbReference>
<protein>
    <submittedName>
        <fullName evidence="1">Uncharacterized protein</fullName>
    </submittedName>
</protein>
<name>A0A9J6FXV7_HAELO</name>
<gene>
    <name evidence="1" type="ORF">HPB48_014755</name>
</gene>
<proteinExistence type="predicted"/>
<organism evidence="1 2">
    <name type="scientific">Haemaphysalis longicornis</name>
    <name type="common">Bush tick</name>
    <dbReference type="NCBI Taxonomy" id="44386"/>
    <lineage>
        <taxon>Eukaryota</taxon>
        <taxon>Metazoa</taxon>
        <taxon>Ecdysozoa</taxon>
        <taxon>Arthropoda</taxon>
        <taxon>Chelicerata</taxon>
        <taxon>Arachnida</taxon>
        <taxon>Acari</taxon>
        <taxon>Parasitiformes</taxon>
        <taxon>Ixodida</taxon>
        <taxon>Ixodoidea</taxon>
        <taxon>Ixodidae</taxon>
        <taxon>Haemaphysalinae</taxon>
        <taxon>Haemaphysalis</taxon>
    </lineage>
</organism>
<evidence type="ECO:0000313" key="1">
    <source>
        <dbReference type="EMBL" id="KAH9367169.1"/>
    </source>
</evidence>
<keyword evidence="2" id="KW-1185">Reference proteome</keyword>
<evidence type="ECO:0000313" key="2">
    <source>
        <dbReference type="Proteomes" id="UP000821853"/>
    </source>
</evidence>